<comment type="caution">
    <text evidence="2">The sequence shown here is derived from an EMBL/GenBank/DDBJ whole genome shotgun (WGS) entry which is preliminary data.</text>
</comment>
<feature type="transmembrane region" description="Helical" evidence="1">
    <location>
        <begin position="260"/>
        <end position="282"/>
    </location>
</feature>
<feature type="transmembrane region" description="Helical" evidence="1">
    <location>
        <begin position="12"/>
        <end position="33"/>
    </location>
</feature>
<dbReference type="Pfam" id="PF04240">
    <property type="entry name" value="Caroten_synth"/>
    <property type="match status" value="1"/>
</dbReference>
<dbReference type="PANTHER" id="PTHR39419:SF1">
    <property type="entry name" value="SLL0814 PROTEIN"/>
    <property type="match status" value="1"/>
</dbReference>
<dbReference type="AlphaFoldDB" id="A0A5J4KKV9"/>
<evidence type="ECO:0000313" key="2">
    <source>
        <dbReference type="EMBL" id="GER88453.1"/>
    </source>
</evidence>
<evidence type="ECO:0008006" key="4">
    <source>
        <dbReference type="Google" id="ProtNLM"/>
    </source>
</evidence>
<keyword evidence="1" id="KW-1133">Transmembrane helix</keyword>
<feature type="transmembrane region" description="Helical" evidence="1">
    <location>
        <begin position="109"/>
        <end position="130"/>
    </location>
</feature>
<gene>
    <name evidence="2" type="ORF">KDW_26150</name>
</gene>
<dbReference type="RefSeq" id="WP_151756357.1">
    <property type="nucleotide sequence ID" value="NZ_BKZW01000001.1"/>
</dbReference>
<feature type="transmembrane region" description="Helical" evidence="1">
    <location>
        <begin position="188"/>
        <end position="206"/>
    </location>
</feature>
<dbReference type="InterPro" id="IPR007354">
    <property type="entry name" value="CruF-like"/>
</dbReference>
<feature type="transmembrane region" description="Helical" evidence="1">
    <location>
        <begin position="45"/>
        <end position="63"/>
    </location>
</feature>
<name>A0A5J4KKV9_9CHLR</name>
<proteinExistence type="predicted"/>
<sequence>MNRTAHSYLRILFLALVGLFCFCYPFAVIGVAFDVKPPFSLDWAGSFLLFLEGSILLLAATFFSAPVRVLYAGACVIVLSYLVETLGVNTGFPFGIYHYTPVLLPRLPGGVPLAVMFAWVLIVFGGYGIVKRQPSNQRGMNVGGALSGAILATLLDLAIEPVAAHVVLYWQWLHQGSLDYYGVPLQNFVAWFVVAFVLVGLVHVVLRQRRNAFRVSPREQVVWKNVQKMGKVERLAMLAPGVLFLCSLFMFGLVDLTHGYYWGAVCALCAIVIILIVGSWLAHD</sequence>
<feature type="transmembrane region" description="Helical" evidence="1">
    <location>
        <begin position="70"/>
        <end position="89"/>
    </location>
</feature>
<keyword evidence="1" id="KW-0812">Transmembrane</keyword>
<feature type="transmembrane region" description="Helical" evidence="1">
    <location>
        <begin position="235"/>
        <end position="254"/>
    </location>
</feature>
<protein>
    <recommendedName>
        <fullName evidence="4">Carotenoid biosynthesis protein</fullName>
    </recommendedName>
</protein>
<accession>A0A5J4KKV9</accession>
<reference evidence="2 3" key="1">
    <citation type="submission" date="2019-10" db="EMBL/GenBank/DDBJ databases">
        <title>Dictyobacter vulcani sp. nov., within the class Ktedonobacteria, isolated from soil of volcanic Mt. Zao.</title>
        <authorList>
            <person name="Zheng Y."/>
            <person name="Wang C.M."/>
            <person name="Sakai Y."/>
            <person name="Abe K."/>
            <person name="Yokota A."/>
            <person name="Yabe S."/>
        </authorList>
    </citation>
    <scope>NUCLEOTIDE SEQUENCE [LARGE SCALE GENOMIC DNA]</scope>
    <source>
        <strain evidence="2 3">W12</strain>
    </source>
</reference>
<dbReference type="EMBL" id="BKZW01000001">
    <property type="protein sequence ID" value="GER88453.1"/>
    <property type="molecule type" value="Genomic_DNA"/>
</dbReference>
<organism evidence="2 3">
    <name type="scientific">Dictyobacter vulcani</name>
    <dbReference type="NCBI Taxonomy" id="2607529"/>
    <lineage>
        <taxon>Bacteria</taxon>
        <taxon>Bacillati</taxon>
        <taxon>Chloroflexota</taxon>
        <taxon>Ktedonobacteria</taxon>
        <taxon>Ktedonobacterales</taxon>
        <taxon>Dictyobacteraceae</taxon>
        <taxon>Dictyobacter</taxon>
    </lineage>
</organism>
<keyword evidence="1" id="KW-0472">Membrane</keyword>
<evidence type="ECO:0000256" key="1">
    <source>
        <dbReference type="SAM" id="Phobius"/>
    </source>
</evidence>
<dbReference type="PANTHER" id="PTHR39419">
    <property type="entry name" value="SLL0814 PROTEIN"/>
    <property type="match status" value="1"/>
</dbReference>
<evidence type="ECO:0000313" key="3">
    <source>
        <dbReference type="Proteomes" id="UP000326912"/>
    </source>
</evidence>
<keyword evidence="3" id="KW-1185">Reference proteome</keyword>
<dbReference type="Proteomes" id="UP000326912">
    <property type="component" value="Unassembled WGS sequence"/>
</dbReference>
<feature type="transmembrane region" description="Helical" evidence="1">
    <location>
        <begin position="142"/>
        <end position="168"/>
    </location>
</feature>